<keyword evidence="3" id="KW-0560">Oxidoreductase</keyword>
<dbReference type="Pfam" id="PF00106">
    <property type="entry name" value="adh_short"/>
    <property type="match status" value="1"/>
</dbReference>
<evidence type="ECO:0000313" key="5">
    <source>
        <dbReference type="EMBL" id="SFE59954.1"/>
    </source>
</evidence>
<dbReference type="AlphaFoldDB" id="A0A1I2BV76"/>
<gene>
    <name evidence="5" type="ORF">SAMN05216378_3677</name>
</gene>
<keyword evidence="6" id="KW-1185">Reference proteome</keyword>
<comment type="similarity">
    <text evidence="1 4">Belongs to the short-chain dehydrogenases/reductases (SDR) family.</text>
</comment>
<dbReference type="PRINTS" id="PR00081">
    <property type="entry name" value="GDHRDH"/>
</dbReference>
<proteinExistence type="inferred from homology"/>
<dbReference type="RefSeq" id="WP_091187659.1">
    <property type="nucleotide sequence ID" value="NZ_FOMT01000003.1"/>
</dbReference>
<dbReference type="OrthoDB" id="5786478at2"/>
<keyword evidence="2" id="KW-0521">NADP</keyword>
<dbReference type="Gene3D" id="3.40.50.720">
    <property type="entry name" value="NAD(P)-binding Rossmann-like Domain"/>
    <property type="match status" value="1"/>
</dbReference>
<organism evidence="5 6">
    <name type="scientific">Paenibacillus catalpae</name>
    <dbReference type="NCBI Taxonomy" id="1045775"/>
    <lineage>
        <taxon>Bacteria</taxon>
        <taxon>Bacillati</taxon>
        <taxon>Bacillota</taxon>
        <taxon>Bacilli</taxon>
        <taxon>Bacillales</taxon>
        <taxon>Paenibacillaceae</taxon>
        <taxon>Paenibacillus</taxon>
    </lineage>
</organism>
<dbReference type="InterPro" id="IPR036291">
    <property type="entry name" value="NAD(P)-bd_dom_sf"/>
</dbReference>
<dbReference type="PANTHER" id="PTHR43963:SF6">
    <property type="entry name" value="CHAIN DEHYDROGENASE FAMILY PROTEIN, PUTATIVE (AFU_ORTHOLOGUE AFUA_3G15350)-RELATED"/>
    <property type="match status" value="1"/>
</dbReference>
<name>A0A1I2BV76_9BACL</name>
<sequence length="253" mass="27479">MTTKGNNMDGKVAFITGGNRGIGLETARQLGKLGATVVIGSRDLEKGRVAEDTLRSEGIQVESIKLDVNLAEDLQAAYNFFEQRYGKLDMLINNAGIQIEIEDLAPINETSTVSPAVLRETFDANFFSMVELTQLLLPLIRKAPAGRIVNVSSALGSNTLHSNPTAPIYDVKLLAYDASKAAMNTFTTHLAHELKETPIKVNSAYPGWVKTPMGGKYADMNLEDGSKTSVMLATLPSDGPTGKFYHMDTELPW</sequence>
<evidence type="ECO:0000256" key="4">
    <source>
        <dbReference type="RuleBase" id="RU000363"/>
    </source>
</evidence>
<evidence type="ECO:0000256" key="3">
    <source>
        <dbReference type="ARBA" id="ARBA00023002"/>
    </source>
</evidence>
<dbReference type="Proteomes" id="UP000198855">
    <property type="component" value="Unassembled WGS sequence"/>
</dbReference>
<evidence type="ECO:0000256" key="2">
    <source>
        <dbReference type="ARBA" id="ARBA00022857"/>
    </source>
</evidence>
<accession>A0A1I2BV76</accession>
<dbReference type="EMBL" id="FOMT01000003">
    <property type="protein sequence ID" value="SFE59954.1"/>
    <property type="molecule type" value="Genomic_DNA"/>
</dbReference>
<dbReference type="PRINTS" id="PR00080">
    <property type="entry name" value="SDRFAMILY"/>
</dbReference>
<dbReference type="PANTHER" id="PTHR43963">
    <property type="entry name" value="CARBONYL REDUCTASE 1-RELATED"/>
    <property type="match status" value="1"/>
</dbReference>
<dbReference type="InterPro" id="IPR002347">
    <property type="entry name" value="SDR_fam"/>
</dbReference>
<dbReference type="InterPro" id="IPR045313">
    <property type="entry name" value="CBR1-like"/>
</dbReference>
<protein>
    <submittedName>
        <fullName evidence="5">NAD(P)-dependent dehydrogenase, short-chain alcohol dehydrogenase family</fullName>
    </submittedName>
</protein>
<dbReference type="GO" id="GO:0016616">
    <property type="term" value="F:oxidoreductase activity, acting on the CH-OH group of donors, NAD or NADP as acceptor"/>
    <property type="evidence" value="ECO:0007669"/>
    <property type="project" value="InterPro"/>
</dbReference>
<dbReference type="SUPFAM" id="SSF51735">
    <property type="entry name" value="NAD(P)-binding Rossmann-fold domains"/>
    <property type="match status" value="1"/>
</dbReference>
<evidence type="ECO:0000313" key="6">
    <source>
        <dbReference type="Proteomes" id="UP000198855"/>
    </source>
</evidence>
<evidence type="ECO:0000256" key="1">
    <source>
        <dbReference type="ARBA" id="ARBA00006484"/>
    </source>
</evidence>
<reference evidence="6" key="1">
    <citation type="submission" date="2016-10" db="EMBL/GenBank/DDBJ databases">
        <authorList>
            <person name="Varghese N."/>
            <person name="Submissions S."/>
        </authorList>
    </citation>
    <scope>NUCLEOTIDE SEQUENCE [LARGE SCALE GENOMIC DNA]</scope>
    <source>
        <strain evidence="6">CGMCC 1.10784</strain>
    </source>
</reference>
<dbReference type="STRING" id="1045775.SAMN05216378_3677"/>
<dbReference type="CDD" id="cd05324">
    <property type="entry name" value="carb_red_PTCR-like_SDR_c"/>
    <property type="match status" value="1"/>
</dbReference>